<evidence type="ECO:0000313" key="3">
    <source>
        <dbReference type="Proteomes" id="UP000059074"/>
    </source>
</evidence>
<sequence length="230" mass="24575">MPVLPDLPATEAAIVEMTNAFRARNGLSPVVQNPKLTAAAVAYAKTLTAYKGLSHTADGTTAAQRIDAVRYGHCQIAENLASLLDSRGFTASEYARSAVEGWENSPGHRRNMLLPHVTETGVGIARAPTKEPKYIAVQLFARPVTFKYKFKVVNRAQHAITYALNGKDNTIEPREIVTHTACTPGTLAFNQGVDPIRTFTAEGGAVFAIKPNANGSGAAVTLEAANDSKR</sequence>
<dbReference type="PANTHER" id="PTHR31157">
    <property type="entry name" value="SCP DOMAIN-CONTAINING PROTEIN"/>
    <property type="match status" value="1"/>
</dbReference>
<dbReference type="PANTHER" id="PTHR31157:SF1">
    <property type="entry name" value="SCP DOMAIN-CONTAINING PROTEIN"/>
    <property type="match status" value="1"/>
</dbReference>
<accession>A0A109BDM1</accession>
<dbReference type="SUPFAM" id="SSF55797">
    <property type="entry name" value="PR-1-like"/>
    <property type="match status" value="1"/>
</dbReference>
<evidence type="ECO:0000259" key="1">
    <source>
        <dbReference type="Pfam" id="PF00188"/>
    </source>
</evidence>
<proteinExistence type="predicted"/>
<dbReference type="Proteomes" id="UP000059074">
    <property type="component" value="Unassembled WGS sequence"/>
</dbReference>
<dbReference type="STRING" id="121290.APY04_2240"/>
<comment type="caution">
    <text evidence="2">The sequence shown here is derived from an EMBL/GenBank/DDBJ whole genome shotgun (WGS) entry which is preliminary data.</text>
</comment>
<dbReference type="RefSeq" id="WP_068462473.1">
    <property type="nucleotide sequence ID" value="NZ_JAEFBX010000003.1"/>
</dbReference>
<gene>
    <name evidence="2" type="ORF">APY04_2240</name>
</gene>
<dbReference type="InterPro" id="IPR014044">
    <property type="entry name" value="CAP_dom"/>
</dbReference>
<dbReference type="OrthoDB" id="419320at2"/>
<protein>
    <submittedName>
        <fullName evidence="2">Transporter</fullName>
    </submittedName>
</protein>
<evidence type="ECO:0000313" key="2">
    <source>
        <dbReference type="EMBL" id="KWT66833.1"/>
    </source>
</evidence>
<name>A0A109BDM1_HYPSL</name>
<dbReference type="PATRIC" id="fig|121290.4.peg.2438"/>
<feature type="domain" description="SCP" evidence="1">
    <location>
        <begin position="16"/>
        <end position="138"/>
    </location>
</feature>
<dbReference type="InterPro" id="IPR035940">
    <property type="entry name" value="CAP_sf"/>
</dbReference>
<reference evidence="2 3" key="1">
    <citation type="submission" date="2015-10" db="EMBL/GenBank/DDBJ databases">
        <title>Transcriptomic analysis of a linuron degrading triple-species bacterial consortium.</title>
        <authorList>
            <person name="Albers P."/>
        </authorList>
    </citation>
    <scope>NUCLEOTIDE SEQUENCE [LARGE SCALE GENOMIC DNA]</scope>
    <source>
        <strain evidence="2 3">WDL6</strain>
    </source>
</reference>
<dbReference type="CDD" id="cd05379">
    <property type="entry name" value="CAP_bacterial"/>
    <property type="match status" value="1"/>
</dbReference>
<dbReference type="EMBL" id="LMTR01000071">
    <property type="protein sequence ID" value="KWT66833.1"/>
    <property type="molecule type" value="Genomic_DNA"/>
</dbReference>
<dbReference type="Pfam" id="PF00188">
    <property type="entry name" value="CAP"/>
    <property type="match status" value="1"/>
</dbReference>
<dbReference type="AlphaFoldDB" id="A0A109BDM1"/>
<dbReference type="Gene3D" id="3.40.33.10">
    <property type="entry name" value="CAP"/>
    <property type="match status" value="1"/>
</dbReference>
<keyword evidence="3" id="KW-1185">Reference proteome</keyword>
<organism evidence="2 3">
    <name type="scientific">Hyphomicrobium sulfonivorans</name>
    <dbReference type="NCBI Taxonomy" id="121290"/>
    <lineage>
        <taxon>Bacteria</taxon>
        <taxon>Pseudomonadati</taxon>
        <taxon>Pseudomonadota</taxon>
        <taxon>Alphaproteobacteria</taxon>
        <taxon>Hyphomicrobiales</taxon>
        <taxon>Hyphomicrobiaceae</taxon>
        <taxon>Hyphomicrobium</taxon>
    </lineage>
</organism>